<dbReference type="EMBL" id="GBXM01018084">
    <property type="protein sequence ID" value="JAH90493.1"/>
    <property type="molecule type" value="Transcribed_RNA"/>
</dbReference>
<protein>
    <submittedName>
        <fullName evidence="1">Uncharacterized protein</fullName>
    </submittedName>
</protein>
<evidence type="ECO:0000313" key="1">
    <source>
        <dbReference type="EMBL" id="JAH90493.1"/>
    </source>
</evidence>
<name>A0A0E9WLY6_ANGAN</name>
<sequence>MLKDKDSNKQCHLRQSTSVDFQPEIVDLFKDCINAVVEFSN</sequence>
<reference evidence="1" key="1">
    <citation type="submission" date="2014-11" db="EMBL/GenBank/DDBJ databases">
        <authorList>
            <person name="Amaro Gonzalez C."/>
        </authorList>
    </citation>
    <scope>NUCLEOTIDE SEQUENCE</scope>
</reference>
<reference evidence="1" key="2">
    <citation type="journal article" date="2015" name="Fish Shellfish Immunol.">
        <title>Early steps in the European eel (Anguilla anguilla)-Vibrio vulnificus interaction in the gills: Role of the RtxA13 toxin.</title>
        <authorList>
            <person name="Callol A."/>
            <person name="Pajuelo D."/>
            <person name="Ebbesson L."/>
            <person name="Teles M."/>
            <person name="MacKenzie S."/>
            <person name="Amaro C."/>
        </authorList>
    </citation>
    <scope>NUCLEOTIDE SEQUENCE</scope>
</reference>
<proteinExistence type="predicted"/>
<dbReference type="AlphaFoldDB" id="A0A0E9WLY6"/>
<accession>A0A0E9WLY6</accession>
<organism evidence="1">
    <name type="scientific">Anguilla anguilla</name>
    <name type="common">European freshwater eel</name>
    <name type="synonym">Muraena anguilla</name>
    <dbReference type="NCBI Taxonomy" id="7936"/>
    <lineage>
        <taxon>Eukaryota</taxon>
        <taxon>Metazoa</taxon>
        <taxon>Chordata</taxon>
        <taxon>Craniata</taxon>
        <taxon>Vertebrata</taxon>
        <taxon>Euteleostomi</taxon>
        <taxon>Actinopterygii</taxon>
        <taxon>Neopterygii</taxon>
        <taxon>Teleostei</taxon>
        <taxon>Anguilliformes</taxon>
        <taxon>Anguillidae</taxon>
        <taxon>Anguilla</taxon>
    </lineage>
</organism>